<feature type="binding site" evidence="4">
    <location>
        <begin position="220"/>
        <end position="227"/>
    </location>
    <ligand>
        <name>ATP</name>
        <dbReference type="ChEBI" id="CHEBI:30616"/>
    </ligand>
</feature>
<keyword evidence="5" id="KW-0472">Membrane</keyword>
<dbReference type="EMBL" id="VKAD01000001">
    <property type="protein sequence ID" value="TXR54505.1"/>
    <property type="molecule type" value="Genomic_DNA"/>
</dbReference>
<dbReference type="GO" id="GO:0005524">
    <property type="term" value="F:ATP binding"/>
    <property type="evidence" value="ECO:0007669"/>
    <property type="project" value="UniProtKB-UniRule"/>
</dbReference>
<comment type="catalytic activity">
    <reaction evidence="1">
        <text>L-threonyl-[protein] + ATP = 3-O-(5'-adenylyl)-L-threonyl-[protein] + diphosphate</text>
        <dbReference type="Rhea" id="RHEA:54292"/>
        <dbReference type="Rhea" id="RHEA-COMP:11060"/>
        <dbReference type="Rhea" id="RHEA-COMP:13847"/>
        <dbReference type="ChEBI" id="CHEBI:30013"/>
        <dbReference type="ChEBI" id="CHEBI:30616"/>
        <dbReference type="ChEBI" id="CHEBI:33019"/>
        <dbReference type="ChEBI" id="CHEBI:138113"/>
        <dbReference type="EC" id="2.7.7.108"/>
    </reaction>
</comment>
<feature type="binding site" evidence="2">
    <location>
        <position position="258"/>
    </location>
    <ligand>
        <name>ATP</name>
        <dbReference type="ChEBI" id="CHEBI:30616"/>
    </ligand>
</feature>
<dbReference type="PIRSF" id="PIRSF038925">
    <property type="entry name" value="AMP-prot_trans"/>
    <property type="match status" value="1"/>
</dbReference>
<evidence type="ECO:0000256" key="3">
    <source>
        <dbReference type="PIRSR" id="PIRSR640198-1"/>
    </source>
</evidence>
<evidence type="ECO:0000256" key="4">
    <source>
        <dbReference type="PIRSR" id="PIRSR640198-2"/>
    </source>
</evidence>
<organism evidence="7 8">
    <name type="scientific">Reinekea thalattae</name>
    <dbReference type="NCBI Taxonomy" id="2593301"/>
    <lineage>
        <taxon>Bacteria</taxon>
        <taxon>Pseudomonadati</taxon>
        <taxon>Pseudomonadota</taxon>
        <taxon>Gammaproteobacteria</taxon>
        <taxon>Oceanospirillales</taxon>
        <taxon>Saccharospirillaceae</taxon>
        <taxon>Reinekea</taxon>
    </lineage>
</organism>
<dbReference type="GO" id="GO:0070733">
    <property type="term" value="F:AMPylase activity"/>
    <property type="evidence" value="ECO:0007669"/>
    <property type="project" value="UniProtKB-UniRule"/>
</dbReference>
<dbReference type="SUPFAM" id="SSF140931">
    <property type="entry name" value="Fic-like"/>
    <property type="match status" value="1"/>
</dbReference>
<dbReference type="OrthoDB" id="9807853at2"/>
<evidence type="ECO:0000313" key="7">
    <source>
        <dbReference type="EMBL" id="TXR54505.1"/>
    </source>
</evidence>
<comment type="catalytic activity">
    <reaction evidence="1">
        <text>L-tyrosyl-[protein] + ATP = O-(5'-adenylyl)-L-tyrosyl-[protein] + diphosphate</text>
        <dbReference type="Rhea" id="RHEA:54288"/>
        <dbReference type="Rhea" id="RHEA-COMP:10136"/>
        <dbReference type="Rhea" id="RHEA-COMP:13846"/>
        <dbReference type="ChEBI" id="CHEBI:30616"/>
        <dbReference type="ChEBI" id="CHEBI:33019"/>
        <dbReference type="ChEBI" id="CHEBI:46858"/>
        <dbReference type="ChEBI" id="CHEBI:83624"/>
        <dbReference type="EC" id="2.7.7.108"/>
    </reaction>
</comment>
<feature type="active site" evidence="3">
    <location>
        <position position="216"/>
    </location>
</feature>
<evidence type="ECO:0000256" key="1">
    <source>
        <dbReference type="PIRNR" id="PIRNR038925"/>
    </source>
</evidence>
<feature type="binding site" evidence="2">
    <location>
        <position position="82"/>
    </location>
    <ligand>
        <name>ATP</name>
        <dbReference type="ChEBI" id="CHEBI:30616"/>
    </ligand>
</feature>
<evidence type="ECO:0000313" key="8">
    <source>
        <dbReference type="Proteomes" id="UP000321764"/>
    </source>
</evidence>
<feature type="binding site" evidence="2">
    <location>
        <begin position="221"/>
        <end position="227"/>
    </location>
    <ligand>
        <name>ATP</name>
        <dbReference type="ChEBI" id="CHEBI:30616"/>
    </ligand>
</feature>
<dbReference type="InterPro" id="IPR003812">
    <property type="entry name" value="Fido"/>
</dbReference>
<evidence type="ECO:0000259" key="6">
    <source>
        <dbReference type="PROSITE" id="PS51459"/>
    </source>
</evidence>
<protein>
    <recommendedName>
        <fullName evidence="1">Protein adenylyltransferase</fullName>
        <ecNumber evidence="1">2.7.7.108</ecNumber>
    </recommendedName>
    <alternativeName>
        <fullName evidence="1">AMPylator</fullName>
    </alternativeName>
</protein>
<dbReference type="InterPro" id="IPR026287">
    <property type="entry name" value="SoFic-like"/>
</dbReference>
<dbReference type="AlphaFoldDB" id="A0A5C8Z8N9"/>
<dbReference type="EC" id="2.7.7.108" evidence="1"/>
<evidence type="ECO:0000256" key="2">
    <source>
        <dbReference type="PIRSR" id="PIRSR038925-1"/>
    </source>
</evidence>
<dbReference type="RefSeq" id="WP_147713903.1">
    <property type="nucleotide sequence ID" value="NZ_VKAD01000001.1"/>
</dbReference>
<keyword evidence="5" id="KW-0812">Transmembrane</keyword>
<reference evidence="7 8" key="1">
    <citation type="submission" date="2019-07" db="EMBL/GenBank/DDBJ databases">
        <title>Reinekea sp. strain SSH23 genome sequencing and assembly.</title>
        <authorList>
            <person name="Kim I."/>
        </authorList>
    </citation>
    <scope>NUCLEOTIDE SEQUENCE [LARGE SCALE GENOMIC DNA]</scope>
    <source>
        <strain evidence="7 8">SSH23</strain>
    </source>
</reference>
<dbReference type="PANTHER" id="PTHR13504">
    <property type="entry name" value="FIDO DOMAIN-CONTAINING PROTEIN DDB_G0283145"/>
    <property type="match status" value="1"/>
</dbReference>
<feature type="binding site" evidence="4">
    <location>
        <begin position="258"/>
        <end position="259"/>
    </location>
    <ligand>
        <name>ATP</name>
        <dbReference type="ChEBI" id="CHEBI:30616"/>
    </ligand>
</feature>
<comment type="caution">
    <text evidence="7">The sequence shown here is derived from an EMBL/GenBank/DDBJ whole genome shotgun (WGS) entry which is preliminary data.</text>
</comment>
<sequence>MDRGTTGKYIKSIAGGVKCQAFVPDPLPPEPALVLDSKLQNRINQAMLALGRLDAISTLLPDARLFLYSYVRKEAVMSSQIEGTQSSLSDLMLYEMEGLPGVPMDDVQEVSCYVNALELGVQRIREGHPITYRLITELHNALMTSGRGINKGPGEFRKNQVWIGGYRADEATFVPAPSNELAECWAALERFLNDVPEATDPLTKAALAHVQFETIHPFMDGNGRLGRLLIPLVLVAAGILNEPLLYLSVFFKKHRQVYYDRLQQVRLTGDWESWLLFFVDAVAETAAQAVDTAQQLNALKQMHRQSLTQLGRLAPSASQVLDVLFEYPIANINTLVKHANITAATAGKVMERLAQPELALVQELTGQKRNRVFAYTAYIDILNKE</sequence>
<evidence type="ECO:0000256" key="5">
    <source>
        <dbReference type="SAM" id="Phobius"/>
    </source>
</evidence>
<keyword evidence="5" id="KW-1133">Transmembrane helix</keyword>
<dbReference type="PANTHER" id="PTHR13504:SF38">
    <property type="entry name" value="FIDO DOMAIN-CONTAINING PROTEIN"/>
    <property type="match status" value="1"/>
</dbReference>
<feature type="domain" description="Fido" evidence="6">
    <location>
        <begin position="130"/>
        <end position="280"/>
    </location>
</feature>
<dbReference type="Proteomes" id="UP000321764">
    <property type="component" value="Unassembled WGS sequence"/>
</dbReference>
<keyword evidence="1" id="KW-0808">Transferase</keyword>
<comment type="subunit">
    <text evidence="1">Homodimer.</text>
</comment>
<keyword evidence="8" id="KW-1185">Reference proteome</keyword>
<dbReference type="Pfam" id="PF13784">
    <property type="entry name" value="Fic_N"/>
    <property type="match status" value="1"/>
</dbReference>
<feature type="binding site" evidence="2">
    <location>
        <position position="216"/>
    </location>
    <ligand>
        <name>ATP</name>
        <dbReference type="ChEBI" id="CHEBI:30616"/>
    </ligand>
</feature>
<dbReference type="Pfam" id="PF02661">
    <property type="entry name" value="Fic"/>
    <property type="match status" value="1"/>
</dbReference>
<dbReference type="GO" id="GO:0042803">
    <property type="term" value="F:protein homodimerization activity"/>
    <property type="evidence" value="ECO:0007669"/>
    <property type="project" value="UniProtKB-UniRule"/>
</dbReference>
<name>A0A5C8Z8N9_9GAMM</name>
<keyword evidence="1 2" id="KW-0547">Nucleotide-binding</keyword>
<dbReference type="GO" id="GO:0000287">
    <property type="term" value="F:magnesium ion binding"/>
    <property type="evidence" value="ECO:0007669"/>
    <property type="project" value="UniProtKB-UniRule"/>
</dbReference>
<comment type="function">
    <text evidence="1">Adenylyltransferase that mediates the addition of adenosine 5'-monophosphate (AMP) to specific residues of target proteins.</text>
</comment>
<feature type="transmembrane region" description="Helical" evidence="5">
    <location>
        <begin position="228"/>
        <end position="251"/>
    </location>
</feature>
<dbReference type="InterPro" id="IPR040198">
    <property type="entry name" value="Fido_containing"/>
</dbReference>
<proteinExistence type="predicted"/>
<keyword evidence="1 2" id="KW-0067">ATP-binding</keyword>
<accession>A0A5C8Z8N9</accession>
<dbReference type="Gene3D" id="1.10.3290.10">
    <property type="entry name" value="Fido-like domain"/>
    <property type="match status" value="1"/>
</dbReference>
<keyword evidence="1" id="KW-0548">Nucleotidyltransferase</keyword>
<dbReference type="InterPro" id="IPR036597">
    <property type="entry name" value="Fido-like_dom_sf"/>
</dbReference>
<dbReference type="PROSITE" id="PS51459">
    <property type="entry name" value="FIDO"/>
    <property type="match status" value="1"/>
</dbReference>
<dbReference type="InterPro" id="IPR025758">
    <property type="entry name" value="Fic/DOC_N"/>
</dbReference>
<gene>
    <name evidence="7" type="ORF">FME95_08210</name>
</gene>